<dbReference type="SUPFAM" id="SSF89550">
    <property type="entry name" value="PHP domain-like"/>
    <property type="match status" value="1"/>
</dbReference>
<dbReference type="PANTHER" id="PTHR32294">
    <property type="entry name" value="DNA POLYMERASE III SUBUNIT ALPHA"/>
    <property type="match status" value="1"/>
</dbReference>
<evidence type="ECO:0000313" key="6">
    <source>
        <dbReference type="EMBL" id="DAF55138.1"/>
    </source>
</evidence>
<dbReference type="PANTHER" id="PTHR32294:SF0">
    <property type="entry name" value="DNA POLYMERASE III SUBUNIT ALPHA"/>
    <property type="match status" value="1"/>
</dbReference>
<name>A0A8S5SX76_9CAUD</name>
<evidence type="ECO:0000256" key="2">
    <source>
        <dbReference type="ARBA" id="ARBA00022695"/>
    </source>
</evidence>
<evidence type="ECO:0000256" key="3">
    <source>
        <dbReference type="ARBA" id="ARBA00022705"/>
    </source>
</evidence>
<dbReference type="EMBL" id="BK032687">
    <property type="protein sequence ID" value="DAF55138.1"/>
    <property type="molecule type" value="Genomic_DNA"/>
</dbReference>
<protein>
    <submittedName>
        <fullName evidence="6">DNA polymerase III, alpha subunit</fullName>
    </submittedName>
</protein>
<feature type="domain" description="Polymerase/histidinol phosphatase N-terminal" evidence="5">
    <location>
        <begin position="4"/>
        <end position="79"/>
    </location>
</feature>
<dbReference type="InterPro" id="IPR004013">
    <property type="entry name" value="PHP_dom"/>
</dbReference>
<dbReference type="InterPro" id="IPR004805">
    <property type="entry name" value="DnaE2/DnaE/PolC"/>
</dbReference>
<accession>A0A8S5SX76</accession>
<dbReference type="Pfam" id="PF07733">
    <property type="entry name" value="DNA_pol3_alpha"/>
    <property type="match status" value="1"/>
</dbReference>
<proteinExistence type="predicted"/>
<dbReference type="GO" id="GO:0008408">
    <property type="term" value="F:3'-5' exonuclease activity"/>
    <property type="evidence" value="ECO:0007669"/>
    <property type="project" value="InterPro"/>
</dbReference>
<keyword evidence="3" id="KW-0235">DNA replication</keyword>
<dbReference type="GO" id="GO:0003887">
    <property type="term" value="F:DNA-directed DNA polymerase activity"/>
    <property type="evidence" value="ECO:0007669"/>
    <property type="project" value="UniProtKB-KW"/>
</dbReference>
<dbReference type="GO" id="GO:0006260">
    <property type="term" value="P:DNA replication"/>
    <property type="evidence" value="ECO:0007669"/>
    <property type="project" value="UniProtKB-KW"/>
</dbReference>
<dbReference type="InterPro" id="IPR040982">
    <property type="entry name" value="DNA_pol3_finger"/>
</dbReference>
<evidence type="ECO:0000256" key="4">
    <source>
        <dbReference type="ARBA" id="ARBA00022932"/>
    </source>
</evidence>
<dbReference type="Gene3D" id="3.20.20.140">
    <property type="entry name" value="Metal-dependent hydrolases"/>
    <property type="match status" value="1"/>
</dbReference>
<dbReference type="InterPro" id="IPR011708">
    <property type="entry name" value="DNA_pol3_alpha_NTPase_dom"/>
</dbReference>
<organism evidence="6">
    <name type="scientific">Siphoviridae sp. ctZHD14</name>
    <dbReference type="NCBI Taxonomy" id="2827891"/>
    <lineage>
        <taxon>Viruses</taxon>
        <taxon>Duplodnaviria</taxon>
        <taxon>Heunggongvirae</taxon>
        <taxon>Uroviricota</taxon>
        <taxon>Caudoviricetes</taxon>
    </lineage>
</organism>
<evidence type="ECO:0000256" key="1">
    <source>
        <dbReference type="ARBA" id="ARBA00022679"/>
    </source>
</evidence>
<dbReference type="SMART" id="SM00481">
    <property type="entry name" value="POLIIIAc"/>
    <property type="match status" value="1"/>
</dbReference>
<evidence type="ECO:0000259" key="5">
    <source>
        <dbReference type="SMART" id="SM00481"/>
    </source>
</evidence>
<keyword evidence="1" id="KW-0808">Transferase</keyword>
<keyword evidence="2" id="KW-0548">Nucleotidyltransferase</keyword>
<dbReference type="Pfam" id="PF17657">
    <property type="entry name" value="DNA_pol3_finger"/>
    <property type="match status" value="1"/>
</dbReference>
<dbReference type="Pfam" id="PF02811">
    <property type="entry name" value="PHP"/>
    <property type="match status" value="1"/>
</dbReference>
<keyword evidence="4" id="KW-0239">DNA-directed DNA polymerase</keyword>
<sequence>MARFECHSHTCYSSIRLLDAISKPRDLVEYAQKIGLTGIAITDHEALCCHPEIDKIQQELIDSGSSFKIAKGNEIYLTDTREPKQKYWHFILIAKDAIGHKAMRELSSNAWLNSFFDRGLERVPTLKSELKSAIEKYGKGHIIASSACLGSEVDGCILGMRDAEYNGDIQEKKRWWTQLQEFVNFCLECFGKDFYLEVQPAQSEDQIYVNQKMKSLSEYFGIKMIVTTDSHYLREEDRPVHAAFINSKGGEREPDIFYKYCFLQNTEQIIENLKGTNLDYYELERNTNEIYDKIQNFTLHKKQHVPEEKVPDYPKENADSHRYDPNKYPTLDYLTHSDNIQERYWVNYCSDKLVEKGLENETYLSRLEEEADTKKVIGEKLETCMFAYPIFLQHWIDLFWECGSPIGAGRGSAGSGLNHYLLGITQTDPIKTNAPWFRYLNKERVELGDIDVDLAPSKRDKIFEKIREERGQLGVAQLATFGTATTKSALLIAARGYHTEEFPTGIDNDSAQYLTSMIPSERGFLWPFHDIVYGNEEKGRKPNTTFLNEIKKYPGLLEIAMKLEGVVVSRSVHASGVNFYGEDPFETACFMKSSKGTITTQYSLANCEYCSDVKFDFLVTQQMDIMAQCITMLQEHGYFDKNLTLRQAYDKYVHPDKIPLEDSKLWDAIDSTDILALFQLNTSVGGNIVRQLVPRTVEELVACNALMRLSGEKGAERPADRYERLKKNPEQWQQELDDWGFSPEEQKVLKKYMAADYGAPSSQEILMLILMDEDTCHFTLAESNKARKIIAKKKLAEIPKLKEKILKQAKNPKMGEYIWENVIMPQASYSFN</sequence>
<dbReference type="InterPro" id="IPR016195">
    <property type="entry name" value="Pol/histidinol_Pase-like"/>
</dbReference>
<reference evidence="6" key="1">
    <citation type="journal article" date="2021" name="Proc. Natl. Acad. Sci. U.S.A.">
        <title>A Catalog of Tens of Thousands of Viruses from Human Metagenomes Reveals Hidden Associations with Chronic Diseases.</title>
        <authorList>
            <person name="Tisza M.J."/>
            <person name="Buck C.B."/>
        </authorList>
    </citation>
    <scope>NUCLEOTIDE SEQUENCE</scope>
    <source>
        <strain evidence="6">CtZHD14</strain>
    </source>
</reference>
<dbReference type="InterPro" id="IPR003141">
    <property type="entry name" value="Pol/His_phosphatase_N"/>
</dbReference>